<accession>A0A8H3IHU8</accession>
<comment type="caution">
    <text evidence="1">The sequence shown here is derived from an EMBL/GenBank/DDBJ whole genome shotgun (WGS) entry which is preliminary data.</text>
</comment>
<evidence type="ECO:0008006" key="3">
    <source>
        <dbReference type="Google" id="ProtNLM"/>
    </source>
</evidence>
<dbReference type="EMBL" id="CAJPDT010000022">
    <property type="protein sequence ID" value="CAF9919283.1"/>
    <property type="molecule type" value="Genomic_DNA"/>
</dbReference>
<proteinExistence type="predicted"/>
<name>A0A8H3IHU8_9LECA</name>
<organism evidence="1 2">
    <name type="scientific">Imshaugia aleurites</name>
    <dbReference type="NCBI Taxonomy" id="172621"/>
    <lineage>
        <taxon>Eukaryota</taxon>
        <taxon>Fungi</taxon>
        <taxon>Dikarya</taxon>
        <taxon>Ascomycota</taxon>
        <taxon>Pezizomycotina</taxon>
        <taxon>Lecanoromycetes</taxon>
        <taxon>OSLEUM clade</taxon>
        <taxon>Lecanoromycetidae</taxon>
        <taxon>Lecanorales</taxon>
        <taxon>Lecanorineae</taxon>
        <taxon>Parmeliaceae</taxon>
        <taxon>Imshaugia</taxon>
    </lineage>
</organism>
<reference evidence="1" key="1">
    <citation type="submission" date="2021-03" db="EMBL/GenBank/DDBJ databases">
        <authorList>
            <person name="Tagirdzhanova G."/>
        </authorList>
    </citation>
    <scope>NUCLEOTIDE SEQUENCE</scope>
</reference>
<dbReference type="Proteomes" id="UP000664534">
    <property type="component" value="Unassembled WGS sequence"/>
</dbReference>
<evidence type="ECO:0000313" key="2">
    <source>
        <dbReference type="Proteomes" id="UP000664534"/>
    </source>
</evidence>
<evidence type="ECO:0000313" key="1">
    <source>
        <dbReference type="EMBL" id="CAF9919283.1"/>
    </source>
</evidence>
<dbReference type="AlphaFoldDB" id="A0A8H3IHU8"/>
<keyword evidence="2" id="KW-1185">Reference proteome</keyword>
<dbReference type="OrthoDB" id="5413827at2759"/>
<protein>
    <recommendedName>
        <fullName evidence="3">F-box domain-containing protein</fullName>
    </recommendedName>
</protein>
<gene>
    <name evidence="1" type="ORF">IMSHALPRED_004577</name>
</gene>
<sequence length="411" mass="47182">METSTSHSLNVGDELETPFTPFQTTENTIVISGPPFIAVKPSEPPLPTIDQGIELRTPRPLPAKPVNPLTLMDLPIELRNKILGHLLPNALEIAKAFRATKADWPASQAAMYRPGNEACYTAIVRVNHQLYTEGTAVLYNRAFQVRVNLGEVDFLKQHYSPAEIQNPTLLTWEAESPTLSSWESETHDSWESDTRLYEKENPILYFPFHMVKQIQIQVWESHSPQNELFELRRTLIGFCSILYGQPSLKNVRIDFYDRFYHPARCYSVVDLLVDDDEAHPAQDKLQEEMRTPTEEEDNTWDIMSHASQLKMLKLWDGRKGMPASSHDISSKITYLEFILQPLRLLRNVGKARINLTARAEKDKEMRIIAKDCQDAMMSSGPQDEFELQFMDRCTDISESWGLETLFSDEHQ</sequence>